<dbReference type="Pfam" id="PF24684">
    <property type="entry name" value="Vgb_lyase"/>
    <property type="match status" value="2"/>
</dbReference>
<dbReference type="Gene3D" id="2.130.10.10">
    <property type="entry name" value="YVTN repeat-like/Quinoprotein amine dehydrogenase"/>
    <property type="match status" value="3"/>
</dbReference>
<dbReference type="PANTHER" id="PTHR40274">
    <property type="entry name" value="VIRGINIAMYCIN B LYASE"/>
    <property type="match status" value="1"/>
</dbReference>
<dbReference type="PANTHER" id="PTHR40274:SF3">
    <property type="entry name" value="VIRGINIAMYCIN B LYASE"/>
    <property type="match status" value="1"/>
</dbReference>
<keyword evidence="3" id="KW-1185">Reference proteome</keyword>
<reference evidence="3" key="1">
    <citation type="journal article" date="2019" name="Int. J. Syst. Evol. Microbiol.">
        <title>The Global Catalogue of Microorganisms (GCM) 10K type strain sequencing project: providing services to taxonomists for standard genome sequencing and annotation.</title>
        <authorList>
            <consortium name="The Broad Institute Genomics Platform"/>
            <consortium name="The Broad Institute Genome Sequencing Center for Infectious Disease"/>
            <person name="Wu L."/>
            <person name="Ma J."/>
        </authorList>
    </citation>
    <scope>NUCLEOTIDE SEQUENCE [LARGE SCALE GENOMIC DNA]</scope>
    <source>
        <strain evidence="3">JCM 15503</strain>
    </source>
</reference>
<feature type="signal peptide" evidence="1">
    <location>
        <begin position="1"/>
        <end position="22"/>
    </location>
</feature>
<evidence type="ECO:0000256" key="1">
    <source>
        <dbReference type="SAM" id="SignalP"/>
    </source>
</evidence>
<dbReference type="RefSeq" id="WP_141290196.1">
    <property type="nucleotide sequence ID" value="NZ_BAAAEW010000011.1"/>
</dbReference>
<organism evidence="2 3">
    <name type="scientific">Ideonella azotifigens</name>
    <dbReference type="NCBI Taxonomy" id="513160"/>
    <lineage>
        <taxon>Bacteria</taxon>
        <taxon>Pseudomonadati</taxon>
        <taxon>Pseudomonadota</taxon>
        <taxon>Betaproteobacteria</taxon>
        <taxon>Burkholderiales</taxon>
        <taxon>Sphaerotilaceae</taxon>
        <taxon>Ideonella</taxon>
    </lineage>
</organism>
<dbReference type="InterPro" id="IPR015943">
    <property type="entry name" value="WD40/YVTN_repeat-like_dom_sf"/>
</dbReference>
<protein>
    <recommendedName>
        <fullName evidence="4">Virginiamycin B lyase</fullName>
    </recommendedName>
</protein>
<dbReference type="EMBL" id="BAAAEW010000011">
    <property type="protein sequence ID" value="GAA0750617.1"/>
    <property type="molecule type" value="Genomic_DNA"/>
</dbReference>
<dbReference type="InterPro" id="IPR051344">
    <property type="entry name" value="Vgb"/>
</dbReference>
<comment type="caution">
    <text evidence="2">The sequence shown here is derived from an EMBL/GenBank/DDBJ whole genome shotgun (WGS) entry which is preliminary data.</text>
</comment>
<dbReference type="Proteomes" id="UP001500279">
    <property type="component" value="Unassembled WGS sequence"/>
</dbReference>
<sequence>MHTTFLSLALAGAMLLPTLALAAAPSTDFGTPTAVTPAPTTLHRLQSSAGKTFTMAEYTVPTAHAVPHILAIDQNDAVWFSESGGRFARNFIDVPAQSKIGRIDVGGTMSEWYLGDAETSPMGIEFDKAGDLWITERLANRITRFKRDGQKVHYQVPTPGAWPTGLAIDPAGDVWFTGTKADKIGVVRIKTGQVEEFALPAKATMSTGIAASPDGTIWIAERDVNIIGKFDPKTATFTQYKLSTPSARPCGVTVDKTGTVWFTERGAGKLGRILADGTVQEFALENRQAGPFIIVADQFGQMWFSELFANSIGRFDPATGQFEHFPIRGDNAHPAGLAIDSKGNVWFAQQSTNKLATIIRADLGYVGGEQRVSQASPADPVADALKGYRYDPMEIPTTDSLPGIVNIDKRGTVWFTQMGGGFVGPGFPPGPAGSKVGYVRDGKLHELAMPTPESGPTSLGLDPVNDDVWVSLRAANKIARIRNDQVTEFTVPVPDSLPVGVAVDSKHNVWVALSDGNALARMTAEGEWRVLPLPAPNLAPRTVFVDHEDLVWFAEKQGNHVGLVDQQKWRVDRWKIPTRMAWPLSIVEDEKGDIWFAQMRSDKLGVLDRHTKQIREYAMPVNSAPFKLSYDAGNHAMWVSTVFGNAVMRFDIPKGEVVARYPVPQDGVWVGGIDRDADSCFWITEQFGNRVDRLCIDGVSKPLRAAKAD</sequence>
<dbReference type="SUPFAM" id="SSF101898">
    <property type="entry name" value="NHL repeat"/>
    <property type="match status" value="1"/>
</dbReference>
<name>A0ABP3V7Q5_9BURK</name>
<keyword evidence="1" id="KW-0732">Signal</keyword>
<gene>
    <name evidence="2" type="ORF">GCM10009107_22560</name>
</gene>
<evidence type="ECO:0000313" key="3">
    <source>
        <dbReference type="Proteomes" id="UP001500279"/>
    </source>
</evidence>
<dbReference type="SUPFAM" id="SSF63829">
    <property type="entry name" value="Calcium-dependent phosphotriesterase"/>
    <property type="match status" value="2"/>
</dbReference>
<feature type="chain" id="PRO_5045515684" description="Virginiamycin B lyase" evidence="1">
    <location>
        <begin position="23"/>
        <end position="709"/>
    </location>
</feature>
<evidence type="ECO:0008006" key="4">
    <source>
        <dbReference type="Google" id="ProtNLM"/>
    </source>
</evidence>
<evidence type="ECO:0000313" key="2">
    <source>
        <dbReference type="EMBL" id="GAA0750617.1"/>
    </source>
</evidence>
<accession>A0ABP3V7Q5</accession>
<dbReference type="Gene3D" id="2.40.10.500">
    <property type="match status" value="1"/>
</dbReference>
<proteinExistence type="predicted"/>